<organism evidence="1 2">
    <name type="scientific">Agrobacterium genomosp. 2 str. CFBP 5494</name>
    <dbReference type="NCBI Taxonomy" id="1183436"/>
    <lineage>
        <taxon>Bacteria</taxon>
        <taxon>Pseudomonadati</taxon>
        <taxon>Pseudomonadota</taxon>
        <taxon>Alphaproteobacteria</taxon>
        <taxon>Hyphomicrobiales</taxon>
        <taxon>Rhizobiaceae</taxon>
        <taxon>Rhizobium/Agrobacterium group</taxon>
        <taxon>Agrobacterium</taxon>
        <taxon>Agrobacterium tumefaciens complex</taxon>
    </lineage>
</organism>
<sequence length="191" mass="20344">MGAVEAEVLVEFGSVDGGGDRVILVEAELIGVAAEPDVGSEILGVCEQVAPEGLEDRSIVLGGRQDEAVNDPLGEIHVHLVHFRDPDRLLLFFFGGFWCRSDWLDGGRWGCCGFDFSDEDPDPFNALSGNSEGGGDLAVPFTLRAESKDGIDIFLEGAAVGGHSAISDHFTSFNRRLFVGRSARMVCVGGT</sequence>
<dbReference type="EMBL" id="FBVY01000004">
    <property type="protein sequence ID" value="CUW87447.1"/>
    <property type="molecule type" value="Genomic_DNA"/>
</dbReference>
<proteinExistence type="predicted"/>
<dbReference type="Proteomes" id="UP000191933">
    <property type="component" value="Unassembled WGS sequence"/>
</dbReference>
<protein>
    <submittedName>
        <fullName evidence="1">Uncharacterized protein</fullName>
    </submittedName>
</protein>
<evidence type="ECO:0000313" key="1">
    <source>
        <dbReference type="EMBL" id="CUW87447.1"/>
    </source>
</evidence>
<dbReference type="AlphaFoldDB" id="A0A9W5AYT1"/>
<keyword evidence="2" id="KW-1185">Reference proteome</keyword>
<evidence type="ECO:0000313" key="2">
    <source>
        <dbReference type="Proteomes" id="UP000191933"/>
    </source>
</evidence>
<name>A0A9W5AYT1_9HYPH</name>
<accession>A0A9W5AYT1</accession>
<comment type="caution">
    <text evidence="1">The sequence shown here is derived from an EMBL/GenBank/DDBJ whole genome shotgun (WGS) entry which is preliminary data.</text>
</comment>
<gene>
    <name evidence="1" type="ORF">AGR2A_Cc120050</name>
</gene>
<reference evidence="1 2" key="1">
    <citation type="submission" date="2016-01" db="EMBL/GenBank/DDBJ databases">
        <authorList>
            <person name="Regsiter A."/>
            <person name="william w."/>
        </authorList>
    </citation>
    <scope>NUCLEOTIDE SEQUENCE [LARGE SCALE GENOMIC DNA]</scope>
    <source>
        <strain evidence="1 2">CFBP 5494</strain>
    </source>
</reference>